<protein>
    <submittedName>
        <fullName evidence="2">Uncharacterized protein</fullName>
    </submittedName>
</protein>
<name>A0A3M7FY67_HORWE</name>
<reference evidence="2 3" key="1">
    <citation type="journal article" date="2018" name="BMC Genomics">
        <title>Genomic evidence for intraspecific hybridization in a clonal and extremely halotolerant yeast.</title>
        <authorList>
            <person name="Gostincar C."/>
            <person name="Stajich J.E."/>
            <person name="Zupancic J."/>
            <person name="Zalar P."/>
            <person name="Gunde-Cimerman N."/>
        </authorList>
    </citation>
    <scope>NUCLEOTIDE SEQUENCE [LARGE SCALE GENOMIC DNA]</scope>
    <source>
        <strain evidence="2 3">EXF-2788</strain>
    </source>
</reference>
<evidence type="ECO:0000256" key="1">
    <source>
        <dbReference type="SAM" id="MobiDB-lite"/>
    </source>
</evidence>
<accession>A0A3M7FY67</accession>
<dbReference type="EMBL" id="QWIR01000019">
    <property type="protein sequence ID" value="RMY93633.1"/>
    <property type="molecule type" value="Genomic_DNA"/>
</dbReference>
<dbReference type="AlphaFoldDB" id="A0A3M7FY67"/>
<proteinExistence type="predicted"/>
<evidence type="ECO:0000313" key="3">
    <source>
        <dbReference type="Proteomes" id="UP000268823"/>
    </source>
</evidence>
<dbReference type="Proteomes" id="UP000268823">
    <property type="component" value="Unassembled WGS sequence"/>
</dbReference>
<sequence>MAAAFLPPLDFARSDHVLATAATQPVSRILHSDHPEDDGNSDYATTIASSIVGNVDETVAVAANVQPDATDDYAPPDTTVRKPGDDFKVLQPLSRLLSRHGTVNSRRSRTLVKRATNEKRGDAGAHCTTHAQRAWSSASRRSPRQNGVKSYRCDIYAASSGDFRAALADCRQLILEVDGKLLDDFTYPGGFLFQLPSNSTSPLENGDETAGGGRISIAEWTDPFPQPVFNGLRLTPYGGAGELL</sequence>
<feature type="compositionally biased region" description="Low complexity" evidence="1">
    <location>
        <begin position="131"/>
        <end position="140"/>
    </location>
</feature>
<comment type="caution">
    <text evidence="2">The sequence shown here is derived from an EMBL/GenBank/DDBJ whole genome shotgun (WGS) entry which is preliminary data.</text>
</comment>
<organism evidence="2 3">
    <name type="scientific">Hortaea werneckii</name>
    <name type="common">Black yeast</name>
    <name type="synonym">Cladosporium werneckii</name>
    <dbReference type="NCBI Taxonomy" id="91943"/>
    <lineage>
        <taxon>Eukaryota</taxon>
        <taxon>Fungi</taxon>
        <taxon>Dikarya</taxon>
        <taxon>Ascomycota</taxon>
        <taxon>Pezizomycotina</taxon>
        <taxon>Dothideomycetes</taxon>
        <taxon>Dothideomycetidae</taxon>
        <taxon>Mycosphaerellales</taxon>
        <taxon>Teratosphaeriaceae</taxon>
        <taxon>Hortaea</taxon>
    </lineage>
</organism>
<gene>
    <name evidence="2" type="ORF">D0861_01817</name>
</gene>
<dbReference type="OrthoDB" id="3942684at2759"/>
<evidence type="ECO:0000313" key="2">
    <source>
        <dbReference type="EMBL" id="RMY93633.1"/>
    </source>
</evidence>
<feature type="region of interest" description="Disordered" evidence="1">
    <location>
        <begin position="116"/>
        <end position="145"/>
    </location>
</feature>